<dbReference type="Gene3D" id="1.10.530.10">
    <property type="match status" value="1"/>
</dbReference>
<feature type="compositionally biased region" description="Polar residues" evidence="2">
    <location>
        <begin position="31"/>
        <end position="55"/>
    </location>
</feature>
<feature type="compositionally biased region" description="Low complexity" evidence="2">
    <location>
        <begin position="169"/>
        <end position="186"/>
    </location>
</feature>
<evidence type="ECO:0000259" key="3">
    <source>
        <dbReference type="Pfam" id="PF01464"/>
    </source>
</evidence>
<dbReference type="InterPro" id="IPR023346">
    <property type="entry name" value="Lysozyme-like_dom_sf"/>
</dbReference>
<dbReference type="Pfam" id="PF01464">
    <property type="entry name" value="SLT"/>
    <property type="match status" value="1"/>
</dbReference>
<dbReference type="AlphaFoldDB" id="A0A443IA76"/>
<dbReference type="PANTHER" id="PTHR37423:SF2">
    <property type="entry name" value="MEMBRANE-BOUND LYTIC MUREIN TRANSGLYCOSYLASE C"/>
    <property type="match status" value="1"/>
</dbReference>
<dbReference type="EMBL" id="JMEE01000044">
    <property type="protein sequence ID" value="RWR00999.1"/>
    <property type="molecule type" value="Genomic_DNA"/>
</dbReference>
<evidence type="ECO:0000256" key="1">
    <source>
        <dbReference type="ARBA" id="ARBA00007734"/>
    </source>
</evidence>
<keyword evidence="5" id="KW-1185">Reference proteome</keyword>
<dbReference type="Proteomes" id="UP000288794">
    <property type="component" value="Unassembled WGS sequence"/>
</dbReference>
<accession>A0A443IA76</accession>
<sequence length="343" mass="34061">MTMNINGLGAQTHNIPLADHGQADGGGNHSGAVSNNNNPGDATASPHITTALSGATGSGPINFDSPPVFSVNAPAPNNAAGSPTQPGPEKSGGSLESVISDILNQLSKLIEDMKKKFSIGDHSGQTSNTPAAPSGGNGSPTPPIVNGGGGPSVGHSMLVQPGSSGGAKGADSAGATSGASGLSGSGDLHLPPQLEPYRQSINHAAKVTGMPASVIAAQIWAESRGNLSAASTNGGNGKTDSGLMQVNPDTYNEMKNENPGLLSGNPNSAENNIMAGALYLKQQTHAFNGNIGAGLRAYNSGPDNVNLSNLSDISKTGTGASPYVDNVLSYAKIISSGQGKLPA</sequence>
<feature type="compositionally biased region" description="Low complexity" evidence="2">
    <location>
        <begin position="65"/>
        <end position="83"/>
    </location>
</feature>
<proteinExistence type="inferred from homology"/>
<dbReference type="InterPro" id="IPR008258">
    <property type="entry name" value="Transglycosylase_SLT_dom_1"/>
</dbReference>
<organism evidence="4 5">
    <name type="scientific">[Pantoea] beijingensis</name>
    <dbReference type="NCBI Taxonomy" id="1324864"/>
    <lineage>
        <taxon>Bacteria</taxon>
        <taxon>Pseudomonadati</taxon>
        <taxon>Pseudomonadota</taxon>
        <taxon>Gammaproteobacteria</taxon>
        <taxon>Enterobacterales</taxon>
        <taxon>Erwiniaceae</taxon>
        <taxon>Erwinia</taxon>
    </lineage>
</organism>
<evidence type="ECO:0000313" key="5">
    <source>
        <dbReference type="Proteomes" id="UP000288794"/>
    </source>
</evidence>
<name>A0A443IA76_9GAMM</name>
<feature type="region of interest" description="Disordered" evidence="2">
    <location>
        <begin position="119"/>
        <end position="194"/>
    </location>
</feature>
<comment type="caution">
    <text evidence="4">The sequence shown here is derived from an EMBL/GenBank/DDBJ whole genome shotgun (WGS) entry which is preliminary data.</text>
</comment>
<feature type="region of interest" description="Disordered" evidence="2">
    <location>
        <begin position="13"/>
        <end position="95"/>
    </location>
</feature>
<comment type="similarity">
    <text evidence="1">Belongs to the transglycosylase Slt family.</text>
</comment>
<dbReference type="SUPFAM" id="SSF53955">
    <property type="entry name" value="Lysozyme-like"/>
    <property type="match status" value="1"/>
</dbReference>
<protein>
    <recommendedName>
        <fullName evidence="3">Transglycosylase SLT domain-containing protein</fullName>
    </recommendedName>
</protein>
<evidence type="ECO:0000256" key="2">
    <source>
        <dbReference type="SAM" id="MobiDB-lite"/>
    </source>
</evidence>
<gene>
    <name evidence="4" type="ORF">ED28_16245</name>
</gene>
<dbReference type="PANTHER" id="PTHR37423">
    <property type="entry name" value="SOLUBLE LYTIC MUREIN TRANSGLYCOSYLASE-RELATED"/>
    <property type="match status" value="1"/>
</dbReference>
<feature type="domain" description="Transglycosylase SLT" evidence="3">
    <location>
        <begin position="201"/>
        <end position="306"/>
    </location>
</feature>
<reference evidence="4 5" key="1">
    <citation type="submission" date="2014-04" db="EMBL/GenBank/DDBJ databases">
        <title>Draft genome sequence of Pantoea beijingensis strain LMG 27579, an emerging pathogen to Pleurotus eryngii with potential industrial application.</title>
        <authorList>
            <person name="Xu F."/>
            <person name="Liu Y."/>
            <person name="Wang S."/>
            <person name="Yin Y."/>
            <person name="Ma Y."/>
            <person name="Zhao S."/>
            <person name="Rong C."/>
        </authorList>
    </citation>
    <scope>NUCLEOTIDE SEQUENCE [LARGE SCALE GENOMIC DNA]</scope>
    <source>
        <strain evidence="4 5">LMG 27579</strain>
    </source>
</reference>
<evidence type="ECO:0000313" key="4">
    <source>
        <dbReference type="EMBL" id="RWR00999.1"/>
    </source>
</evidence>